<protein>
    <submittedName>
        <fullName evidence="3">Uncharacterized protein</fullName>
    </submittedName>
</protein>
<dbReference type="PANTHER" id="PTHR10811">
    <property type="entry name" value="FRINGE-RELATED"/>
    <property type="match status" value="1"/>
</dbReference>
<keyword evidence="2" id="KW-1133">Transmembrane helix</keyword>
<organism evidence="3 4">
    <name type="scientific">Vigna mungo</name>
    <name type="common">Black gram</name>
    <name type="synonym">Phaseolus mungo</name>
    <dbReference type="NCBI Taxonomy" id="3915"/>
    <lineage>
        <taxon>Eukaryota</taxon>
        <taxon>Viridiplantae</taxon>
        <taxon>Streptophyta</taxon>
        <taxon>Embryophyta</taxon>
        <taxon>Tracheophyta</taxon>
        <taxon>Spermatophyta</taxon>
        <taxon>Magnoliopsida</taxon>
        <taxon>eudicotyledons</taxon>
        <taxon>Gunneridae</taxon>
        <taxon>Pentapetalae</taxon>
        <taxon>rosids</taxon>
        <taxon>fabids</taxon>
        <taxon>Fabales</taxon>
        <taxon>Fabaceae</taxon>
        <taxon>Papilionoideae</taxon>
        <taxon>50 kb inversion clade</taxon>
        <taxon>NPAAA clade</taxon>
        <taxon>indigoferoid/millettioid clade</taxon>
        <taxon>Phaseoleae</taxon>
        <taxon>Vigna</taxon>
    </lineage>
</organism>
<sequence>MKEKELRGMKEGKRFWSERDERERLRGMRENLVYEATRAKCVLVHTLFLRTPRFAKVTVTWRFILSLFFPLQLQPPLIKRKAMFKRRKKDQSFSSDSSASDTAMPPFPHVRTTPTPSFKSFLLMLSILLNLYLLFLTWAPSSAPLTSPTRITTLSPTTRRHLLFSVASSSLSWHRRLPYLRLWYSPNSTRALAFLDKPPPLPLNSSSSFSPLVVISADTSAFPYTFRGGLRSAIRVARAVKEAVDRNESDVRWFVFGDDDTVFFVDNVVRALARYDHRRWFYVGSNSESYEQNVKYSFQMAFGGGGFAISSSLARVLARVLDSCLRRYAHLYGSDSRIYSCVAELGVGLTHEPGFHQLDMRGNLFGMLAAYPLSPLLSLHHLEAMEPIFPDMDRVQALEHLVAAANVDPARILQQTVCYDQSNSLTFSVSWGFAIQVYQGNELVPDLLSVQRTFVPWRRGSKVDANFMFNTRDYLRDPCKRPSVFFLKSATSHKRGIWSSYNRHDVGNCFESNVRQLEQIIVFSRKLELNIDQMNAPRRQCCSVLPTSTNDTTNLHIRHFGNFMSMNVRVVGDIRRMRLLFGYAELDSVLFLKVEENGKRKYSLERKIPVLIVEKELSKLKEYTFYPLLISKIAGSFSWYLECDNLSEESNFNLERDHHKDHNRTRSIVVKMQLFHKPTKAQTLVNFILVSSSFCALYLVVSVLLLGTSRVVQVNKTSQDVSRPTTLDHLVFGIASSKSSWGKRKEYVKLWWNNINSTTNKAMKGCVFLDSLPDEEHVSNDTSLPPLCVSEDTSRFRFTHKGGLRSAIRVARVVTETVAMNNDSDVRWFVFGDDDTVFFPENVVKTLSKYDHKLWYYIGAHSEVYEQNRVFGFGMAFGGAGFAISSSLAKVLAKVFDSCIERYPHLYGSDGRVYSCLAELGVGLTHEPGFHQVDLKGNTFGLLAAHPLTPLLSLHHPDYTDPIFPNMTTTQALKHLFEAVNVDSQRLLQQAICYDRRFSWTVSVSWGYAVQVFPNHMLLPDVLKVQETFKQWKKGSMLAKTYTFNTRQLHNDPCKRSTVFFLDTVSSSKDGIISSYKKSFQNCSNDAVSPNKLEVIKVLSQNLDLDIKQLLAPRRHCCDVLPSTAKDKMEIAIRECKDQELSPRHLLPSKWMIIARENTQTWHNTNKQARAPPPWAPPPCHIHEVSLFRAPEHDESLQD</sequence>
<dbReference type="AlphaFoldDB" id="A0AAQ3N6G1"/>
<evidence type="ECO:0000256" key="2">
    <source>
        <dbReference type="SAM" id="Phobius"/>
    </source>
</evidence>
<dbReference type="EMBL" id="CP144694">
    <property type="protein sequence ID" value="WVZ03650.1"/>
    <property type="molecule type" value="Genomic_DNA"/>
</dbReference>
<dbReference type="FunFam" id="3.90.550.50:FF:000030">
    <property type="entry name" value="Fringe-related protein"/>
    <property type="match status" value="1"/>
</dbReference>
<dbReference type="Gene3D" id="3.90.550.50">
    <property type="match status" value="2"/>
</dbReference>
<accession>A0AAQ3N6G1</accession>
<keyword evidence="4" id="KW-1185">Reference proteome</keyword>
<gene>
    <name evidence="3" type="ORF">V8G54_024456</name>
</gene>
<evidence type="ECO:0000313" key="3">
    <source>
        <dbReference type="EMBL" id="WVZ03650.1"/>
    </source>
</evidence>
<keyword evidence="2" id="KW-0812">Transmembrane</keyword>
<dbReference type="Proteomes" id="UP001374535">
    <property type="component" value="Chromosome 7"/>
</dbReference>
<dbReference type="FunFam" id="3.90.550.50:FF:000006">
    <property type="entry name" value="Fringe-related protein-like"/>
    <property type="match status" value="1"/>
</dbReference>
<evidence type="ECO:0000256" key="1">
    <source>
        <dbReference type="SAM" id="MobiDB-lite"/>
    </source>
</evidence>
<reference evidence="3 4" key="1">
    <citation type="journal article" date="2023" name="Life. Sci Alliance">
        <title>Evolutionary insights into 3D genome organization and epigenetic landscape of Vigna mungo.</title>
        <authorList>
            <person name="Junaid A."/>
            <person name="Singh B."/>
            <person name="Bhatia S."/>
        </authorList>
    </citation>
    <scope>NUCLEOTIDE SEQUENCE [LARGE SCALE GENOMIC DNA]</scope>
    <source>
        <strain evidence="3">Urdbean</strain>
    </source>
</reference>
<keyword evidence="2" id="KW-0472">Membrane</keyword>
<name>A0AAQ3N6G1_VIGMU</name>
<feature type="compositionally biased region" description="Low complexity" evidence="1">
    <location>
        <begin position="92"/>
        <end position="101"/>
    </location>
</feature>
<feature type="transmembrane region" description="Helical" evidence="2">
    <location>
        <begin position="121"/>
        <end position="139"/>
    </location>
</feature>
<feature type="transmembrane region" description="Helical" evidence="2">
    <location>
        <begin position="684"/>
        <end position="706"/>
    </location>
</feature>
<proteinExistence type="predicted"/>
<dbReference type="InterPro" id="IPR006740">
    <property type="entry name" value="DUF604"/>
</dbReference>
<feature type="region of interest" description="Disordered" evidence="1">
    <location>
        <begin position="89"/>
        <end position="108"/>
    </location>
</feature>
<evidence type="ECO:0000313" key="4">
    <source>
        <dbReference type="Proteomes" id="UP001374535"/>
    </source>
</evidence>
<dbReference type="Pfam" id="PF04646">
    <property type="entry name" value="DUF604"/>
    <property type="match status" value="2"/>
</dbReference>